<dbReference type="Gene3D" id="1.10.540.10">
    <property type="entry name" value="Acyl-CoA dehydrogenase/oxidase, N-terminal domain"/>
    <property type="match status" value="1"/>
</dbReference>
<dbReference type="RefSeq" id="XP_014678210.1">
    <property type="nucleotide sequence ID" value="XM_014822724.1"/>
</dbReference>
<dbReference type="InterPro" id="IPR052547">
    <property type="entry name" value="Mito_Isobutyryl-CoADH"/>
</dbReference>
<dbReference type="InterPro" id="IPR009100">
    <property type="entry name" value="AcylCoA_DH/oxidase_NM_dom_sf"/>
</dbReference>
<dbReference type="PANTHER" id="PTHR43831">
    <property type="entry name" value="ISOBUTYRYL-COA DEHYDROGENASE"/>
    <property type="match status" value="1"/>
</dbReference>
<reference evidence="3" key="1">
    <citation type="submission" date="2025-08" db="UniProtKB">
        <authorList>
            <consortium name="RefSeq"/>
        </authorList>
    </citation>
    <scope>IDENTIFICATION</scope>
</reference>
<dbReference type="Pfam" id="PF02771">
    <property type="entry name" value="Acyl-CoA_dh_N"/>
    <property type="match status" value="1"/>
</dbReference>
<name>A0ABM1F189_PRICU</name>
<evidence type="ECO:0000313" key="3">
    <source>
        <dbReference type="RefSeq" id="XP_014678210.1"/>
    </source>
</evidence>
<accession>A0ABM1F189</accession>
<dbReference type="Proteomes" id="UP000695022">
    <property type="component" value="Unplaced"/>
</dbReference>
<gene>
    <name evidence="3" type="primary">LOC106818010</name>
</gene>
<evidence type="ECO:0000259" key="1">
    <source>
        <dbReference type="Pfam" id="PF02771"/>
    </source>
</evidence>
<proteinExistence type="predicted"/>
<keyword evidence="2" id="KW-1185">Reference proteome</keyword>
<evidence type="ECO:0000313" key="2">
    <source>
        <dbReference type="Proteomes" id="UP000695022"/>
    </source>
</evidence>
<feature type="domain" description="Acyl-CoA dehydrogenase/oxidase N-terminal" evidence="1">
    <location>
        <begin position="27"/>
        <end position="107"/>
    </location>
</feature>
<dbReference type="InterPro" id="IPR013786">
    <property type="entry name" value="AcylCoA_DH/ox_N"/>
</dbReference>
<sequence>MAASKQWGRSEYWGLSYAWDLQWQLNDRQKSIQKQLIEVCRTVIRPHAIECDASYIYPRQSMEALAGLGLLGLLVPKSLGGMGENHTTAVMVCETIARYGCSSTAMVYDLKR</sequence>
<dbReference type="InterPro" id="IPR037069">
    <property type="entry name" value="AcylCoA_DH/ox_N_sf"/>
</dbReference>
<organism evidence="2 3">
    <name type="scientific">Priapulus caudatus</name>
    <name type="common">Priapulid worm</name>
    <dbReference type="NCBI Taxonomy" id="37621"/>
    <lineage>
        <taxon>Eukaryota</taxon>
        <taxon>Metazoa</taxon>
        <taxon>Ecdysozoa</taxon>
        <taxon>Scalidophora</taxon>
        <taxon>Priapulida</taxon>
        <taxon>Priapulimorpha</taxon>
        <taxon>Priapulimorphida</taxon>
        <taxon>Priapulidae</taxon>
        <taxon>Priapulus</taxon>
    </lineage>
</organism>
<dbReference type="SUPFAM" id="SSF56645">
    <property type="entry name" value="Acyl-CoA dehydrogenase NM domain-like"/>
    <property type="match status" value="1"/>
</dbReference>
<dbReference type="GeneID" id="106818010"/>
<dbReference type="PANTHER" id="PTHR43831:SF1">
    <property type="entry name" value="ISOBUTYRYL-COA DEHYDROGENASE, MITOCHONDRIAL"/>
    <property type="match status" value="1"/>
</dbReference>
<protein>
    <submittedName>
        <fullName evidence="3">Short-chain specific acyl-CoA dehydrogenase, mitochondrial-like</fullName>
    </submittedName>
</protein>